<comment type="caution">
    <text evidence="1">The sequence shown here is derived from an EMBL/GenBank/DDBJ whole genome shotgun (WGS) entry which is preliminary data.</text>
</comment>
<dbReference type="PANTHER" id="PTHR46246:SF1">
    <property type="entry name" value="GUANOSINE-3',5'-BIS(DIPHOSPHATE) 3'-PYROPHOSPHOHYDROLASE MESH1"/>
    <property type="match status" value="1"/>
</dbReference>
<name>A0A7X9STQ2_CLOBE</name>
<evidence type="ECO:0000313" key="2">
    <source>
        <dbReference type="Proteomes" id="UP000587880"/>
    </source>
</evidence>
<reference evidence="1 2" key="1">
    <citation type="submission" date="2020-04" db="EMBL/GenBank/DDBJ databases">
        <authorList>
            <person name="Hitch T.C.A."/>
            <person name="Wylensek D."/>
            <person name="Clavel T."/>
        </authorList>
    </citation>
    <scope>NUCLEOTIDE SEQUENCE [LARGE SCALE GENOMIC DNA]</scope>
    <source>
        <strain evidence="1 2">WB01_NA02</strain>
    </source>
</reference>
<dbReference type="RefSeq" id="WP_168983472.1">
    <property type="nucleotide sequence ID" value="NZ_JABAGD010000084.1"/>
</dbReference>
<dbReference type="GO" id="GO:0016301">
    <property type="term" value="F:kinase activity"/>
    <property type="evidence" value="ECO:0007669"/>
    <property type="project" value="UniProtKB-KW"/>
</dbReference>
<dbReference type="EMBL" id="JABAGD010000084">
    <property type="protein sequence ID" value="NMF07851.1"/>
    <property type="molecule type" value="Genomic_DNA"/>
</dbReference>
<dbReference type="AlphaFoldDB" id="A0A7X9STQ2"/>
<dbReference type="GO" id="GO:0008893">
    <property type="term" value="F:guanosine-3',5'-bis(diphosphate) 3'-diphosphatase activity"/>
    <property type="evidence" value="ECO:0007669"/>
    <property type="project" value="TreeGrafter"/>
</dbReference>
<dbReference type="Proteomes" id="UP000587880">
    <property type="component" value="Unassembled WGS sequence"/>
</dbReference>
<dbReference type="InterPro" id="IPR052194">
    <property type="entry name" value="MESH1"/>
</dbReference>
<evidence type="ECO:0000313" key="1">
    <source>
        <dbReference type="EMBL" id="NMF07851.1"/>
    </source>
</evidence>
<keyword evidence="1" id="KW-0808">Transferase</keyword>
<dbReference type="SUPFAM" id="SSF109604">
    <property type="entry name" value="HD-domain/PDEase-like"/>
    <property type="match status" value="1"/>
</dbReference>
<gene>
    <name evidence="1" type="ORF">HF849_24575</name>
</gene>
<proteinExistence type="predicted"/>
<protein>
    <submittedName>
        <fullName evidence="1">GTP pyrophosphokinase</fullName>
    </submittedName>
</protein>
<dbReference type="PANTHER" id="PTHR46246">
    <property type="entry name" value="GUANOSINE-3',5'-BIS(DIPHOSPHATE) 3'-PYROPHOSPHOHYDROLASE MESH1"/>
    <property type="match status" value="1"/>
</dbReference>
<accession>A0A7X9STQ2</accession>
<dbReference type="Gene3D" id="1.10.3210.10">
    <property type="entry name" value="Hypothetical protein af1432"/>
    <property type="match status" value="1"/>
</dbReference>
<keyword evidence="1" id="KW-0418">Kinase</keyword>
<sequence>MLEKAIRIAAKAHEGQVDKGGKPYILHPLRLMISRTSQEEMICAVLHDVIEDTDITIDYLKNEGFSEEILSALDALTRRHNETYDEFIERIITNRLACEIKLADLKDNMNLSRIENPSQKDHERIKKYNKAADKILNALEFYRGE</sequence>
<organism evidence="1 2">
    <name type="scientific">Clostridium beijerinckii</name>
    <name type="common">Clostridium MP</name>
    <dbReference type="NCBI Taxonomy" id="1520"/>
    <lineage>
        <taxon>Bacteria</taxon>
        <taxon>Bacillati</taxon>
        <taxon>Bacillota</taxon>
        <taxon>Clostridia</taxon>
        <taxon>Eubacteriales</taxon>
        <taxon>Clostridiaceae</taxon>
        <taxon>Clostridium</taxon>
    </lineage>
</organism>